<evidence type="ECO:0000313" key="2">
    <source>
        <dbReference type="Proteomes" id="UP000800092"/>
    </source>
</evidence>
<dbReference type="AlphaFoldDB" id="A0A6A6H371"/>
<gene>
    <name evidence="1" type="ORF">EV356DRAFT_505167</name>
</gene>
<dbReference type="EMBL" id="ML991815">
    <property type="protein sequence ID" value="KAF2232432.1"/>
    <property type="molecule type" value="Genomic_DNA"/>
</dbReference>
<reference evidence="1" key="1">
    <citation type="journal article" date="2020" name="Stud. Mycol.">
        <title>101 Dothideomycetes genomes: a test case for predicting lifestyles and emergence of pathogens.</title>
        <authorList>
            <person name="Haridas S."/>
            <person name="Albert R."/>
            <person name="Binder M."/>
            <person name="Bloem J."/>
            <person name="Labutti K."/>
            <person name="Salamov A."/>
            <person name="Andreopoulos B."/>
            <person name="Baker S."/>
            <person name="Barry K."/>
            <person name="Bills G."/>
            <person name="Bluhm B."/>
            <person name="Cannon C."/>
            <person name="Castanera R."/>
            <person name="Culley D."/>
            <person name="Daum C."/>
            <person name="Ezra D."/>
            <person name="Gonzalez J."/>
            <person name="Henrissat B."/>
            <person name="Kuo A."/>
            <person name="Liang C."/>
            <person name="Lipzen A."/>
            <person name="Lutzoni F."/>
            <person name="Magnuson J."/>
            <person name="Mondo S."/>
            <person name="Nolan M."/>
            <person name="Ohm R."/>
            <person name="Pangilinan J."/>
            <person name="Park H.-J."/>
            <person name="Ramirez L."/>
            <person name="Alfaro M."/>
            <person name="Sun H."/>
            <person name="Tritt A."/>
            <person name="Yoshinaga Y."/>
            <person name="Zwiers L.-H."/>
            <person name="Turgeon B."/>
            <person name="Goodwin S."/>
            <person name="Spatafora J."/>
            <person name="Crous P."/>
            <person name="Grigoriev I."/>
        </authorList>
    </citation>
    <scope>NUCLEOTIDE SEQUENCE</scope>
    <source>
        <strain evidence="1">Tuck. ex Michener</strain>
    </source>
</reference>
<organism evidence="1 2">
    <name type="scientific">Viridothelium virens</name>
    <name type="common">Speckled blister lichen</name>
    <name type="synonym">Trypethelium virens</name>
    <dbReference type="NCBI Taxonomy" id="1048519"/>
    <lineage>
        <taxon>Eukaryota</taxon>
        <taxon>Fungi</taxon>
        <taxon>Dikarya</taxon>
        <taxon>Ascomycota</taxon>
        <taxon>Pezizomycotina</taxon>
        <taxon>Dothideomycetes</taxon>
        <taxon>Dothideomycetes incertae sedis</taxon>
        <taxon>Trypetheliales</taxon>
        <taxon>Trypetheliaceae</taxon>
        <taxon>Viridothelium</taxon>
    </lineage>
</organism>
<proteinExistence type="predicted"/>
<dbReference type="Proteomes" id="UP000800092">
    <property type="component" value="Unassembled WGS sequence"/>
</dbReference>
<keyword evidence="2" id="KW-1185">Reference proteome</keyword>
<sequence>MPFAETIGLIASCVQLAELATKSIKNLHSFELKFKNAATTFELLSAQLLALKSAAKHISLWLDEAPPESIWSAELRDDLVRSIEACGTLLQKISDHSFRLDHDSRTALLRERMKYVWKADEFREYQDLSRDHVQALSFLLQVAQLSDQAVPSKIPYSVETTATVSLTDLGMSHHYHCKETTRLPARPWSRSAMISHSLAFPSALTTRPLFRALHNLR</sequence>
<accession>A0A6A6H371</accession>
<evidence type="ECO:0000313" key="1">
    <source>
        <dbReference type="EMBL" id="KAF2232432.1"/>
    </source>
</evidence>
<protein>
    <recommendedName>
        <fullName evidence="3">Fungal N-terminal domain-containing protein</fullName>
    </recommendedName>
</protein>
<name>A0A6A6H371_VIRVR</name>
<evidence type="ECO:0008006" key="3">
    <source>
        <dbReference type="Google" id="ProtNLM"/>
    </source>
</evidence>
<dbReference type="OrthoDB" id="5817230at2759"/>